<sequence>MNSQRFRITLPDKEASVLQLEAKLADLSVNQYMCKVLCKRKVVIVPGVRQLYAELYRLRIELLRLQSPNDIGHVNKLIERAETLCQFCGTFLVNAATSINCGKK</sequence>
<evidence type="ECO:0008006" key="3">
    <source>
        <dbReference type="Google" id="ProtNLM"/>
    </source>
</evidence>
<dbReference type="EMBL" id="CTRP01000012">
    <property type="protein sequence ID" value="CQR73447.1"/>
    <property type="molecule type" value="Genomic_DNA"/>
</dbReference>
<gene>
    <name evidence="1" type="ORF">SpAn4DRAFT_2679</name>
</gene>
<name>A0A0U1L188_9FIRM</name>
<proteinExistence type="predicted"/>
<evidence type="ECO:0000313" key="1">
    <source>
        <dbReference type="EMBL" id="CQR73447.1"/>
    </source>
</evidence>
<dbReference type="Proteomes" id="UP000049855">
    <property type="component" value="Unassembled WGS sequence"/>
</dbReference>
<organism evidence="1 2">
    <name type="scientific">Sporomusa ovata</name>
    <dbReference type="NCBI Taxonomy" id="2378"/>
    <lineage>
        <taxon>Bacteria</taxon>
        <taxon>Bacillati</taxon>
        <taxon>Bacillota</taxon>
        <taxon>Negativicutes</taxon>
        <taxon>Selenomonadales</taxon>
        <taxon>Sporomusaceae</taxon>
        <taxon>Sporomusa</taxon>
    </lineage>
</organism>
<keyword evidence="2" id="KW-1185">Reference proteome</keyword>
<evidence type="ECO:0000313" key="2">
    <source>
        <dbReference type="Proteomes" id="UP000049855"/>
    </source>
</evidence>
<protein>
    <recommendedName>
        <fullName evidence="3">Mobilization protein</fullName>
    </recommendedName>
</protein>
<accession>A0A0U1L188</accession>
<dbReference type="AlphaFoldDB" id="A0A0U1L188"/>
<reference evidence="2" key="1">
    <citation type="submission" date="2015-03" db="EMBL/GenBank/DDBJ databases">
        <authorList>
            <person name="Nijsse Bart"/>
        </authorList>
    </citation>
    <scope>NUCLEOTIDE SEQUENCE [LARGE SCALE GENOMIC DNA]</scope>
</reference>